<sequence>RHVGDLGNIWSDRFGSALVDFEDSIIQLHTKSTSSILNKAIVVHKDTDDLGRGTYNDSKTTG</sequence>
<feature type="domain" description="Superoxide dismutase copper/zinc binding" evidence="1">
    <location>
        <begin position="1"/>
        <end position="61"/>
    </location>
</feature>
<evidence type="ECO:0000259" key="1">
    <source>
        <dbReference type="Pfam" id="PF00080"/>
    </source>
</evidence>
<evidence type="ECO:0000313" key="3">
    <source>
        <dbReference type="Proteomes" id="UP000663874"/>
    </source>
</evidence>
<dbReference type="Proteomes" id="UP000663874">
    <property type="component" value="Unassembled WGS sequence"/>
</dbReference>
<gene>
    <name evidence="2" type="ORF">FNK824_LOCUS43059</name>
</gene>
<protein>
    <recommendedName>
        <fullName evidence="1">Superoxide dismutase copper/zinc binding domain-containing protein</fullName>
    </recommendedName>
</protein>
<name>A0A820MEW0_9BILA</name>
<dbReference type="EMBL" id="CAJOBE010056199">
    <property type="protein sequence ID" value="CAF4372889.1"/>
    <property type="molecule type" value="Genomic_DNA"/>
</dbReference>
<dbReference type="Pfam" id="PF00080">
    <property type="entry name" value="Sod_Cu"/>
    <property type="match status" value="1"/>
</dbReference>
<organism evidence="2 3">
    <name type="scientific">Rotaria sordida</name>
    <dbReference type="NCBI Taxonomy" id="392033"/>
    <lineage>
        <taxon>Eukaryota</taxon>
        <taxon>Metazoa</taxon>
        <taxon>Spiralia</taxon>
        <taxon>Gnathifera</taxon>
        <taxon>Rotifera</taxon>
        <taxon>Eurotatoria</taxon>
        <taxon>Bdelloidea</taxon>
        <taxon>Philodinida</taxon>
        <taxon>Philodinidae</taxon>
        <taxon>Rotaria</taxon>
    </lineage>
</organism>
<feature type="non-terminal residue" evidence="2">
    <location>
        <position position="1"/>
    </location>
</feature>
<dbReference type="AlphaFoldDB" id="A0A820MEW0"/>
<accession>A0A820MEW0</accession>
<evidence type="ECO:0000313" key="2">
    <source>
        <dbReference type="EMBL" id="CAF4372889.1"/>
    </source>
</evidence>
<dbReference type="PRINTS" id="PR00068">
    <property type="entry name" value="CUZNDISMTASE"/>
</dbReference>
<comment type="caution">
    <text evidence="2">The sequence shown here is derived from an EMBL/GenBank/DDBJ whole genome shotgun (WGS) entry which is preliminary data.</text>
</comment>
<dbReference type="SUPFAM" id="SSF49329">
    <property type="entry name" value="Cu,Zn superoxide dismutase-like"/>
    <property type="match status" value="1"/>
</dbReference>
<proteinExistence type="predicted"/>
<dbReference type="InterPro" id="IPR024134">
    <property type="entry name" value="SOD_Cu/Zn_/chaperone"/>
</dbReference>
<dbReference type="Gene3D" id="2.60.40.200">
    <property type="entry name" value="Superoxide dismutase, copper/zinc binding domain"/>
    <property type="match status" value="1"/>
</dbReference>
<dbReference type="PANTHER" id="PTHR10003">
    <property type="entry name" value="SUPEROXIDE DISMUTASE CU-ZN -RELATED"/>
    <property type="match status" value="1"/>
</dbReference>
<reference evidence="2" key="1">
    <citation type="submission" date="2021-02" db="EMBL/GenBank/DDBJ databases">
        <authorList>
            <person name="Nowell W R."/>
        </authorList>
    </citation>
    <scope>NUCLEOTIDE SEQUENCE</scope>
</reference>
<dbReference type="GO" id="GO:0005507">
    <property type="term" value="F:copper ion binding"/>
    <property type="evidence" value="ECO:0007669"/>
    <property type="project" value="InterPro"/>
</dbReference>
<dbReference type="GO" id="GO:0006801">
    <property type="term" value="P:superoxide metabolic process"/>
    <property type="evidence" value="ECO:0007669"/>
    <property type="project" value="InterPro"/>
</dbReference>
<dbReference type="InterPro" id="IPR001424">
    <property type="entry name" value="SOD_Cu_Zn_dom"/>
</dbReference>
<dbReference type="InterPro" id="IPR036423">
    <property type="entry name" value="SOD-like_Cu/Zn_dom_sf"/>
</dbReference>